<dbReference type="PANTHER" id="PTHR10302">
    <property type="entry name" value="SINGLE-STRANDED DNA-BINDING PROTEIN"/>
    <property type="match status" value="1"/>
</dbReference>
<dbReference type="GO" id="GO:0003697">
    <property type="term" value="F:single-stranded DNA binding"/>
    <property type="evidence" value="ECO:0007669"/>
    <property type="project" value="UniProtKB-UniRule"/>
</dbReference>
<evidence type="ECO:0000256" key="1">
    <source>
        <dbReference type="ARBA" id="ARBA00023125"/>
    </source>
</evidence>
<protein>
    <recommendedName>
        <fullName evidence="2 3">Single-stranded DNA-binding protein</fullName>
        <shortName evidence="2">SSB</shortName>
    </recommendedName>
</protein>
<dbReference type="EMBL" id="CP035485">
    <property type="protein sequence ID" value="QDI91818.1"/>
    <property type="molecule type" value="Genomic_DNA"/>
</dbReference>
<evidence type="ECO:0000256" key="2">
    <source>
        <dbReference type="HAMAP-Rule" id="MF_00984"/>
    </source>
</evidence>
<dbReference type="NCBIfam" id="TIGR00621">
    <property type="entry name" value="ssb"/>
    <property type="match status" value="1"/>
</dbReference>
<gene>
    <name evidence="4" type="primary">ssb</name>
    <name evidence="4" type="ORF">EPH95_12055</name>
</gene>
<dbReference type="SUPFAM" id="SSF50249">
    <property type="entry name" value="Nucleic acid-binding proteins"/>
    <property type="match status" value="1"/>
</dbReference>
<comment type="caution">
    <text evidence="2">Lacks conserved residue(s) required for the propagation of feature annotation.</text>
</comment>
<comment type="subunit">
    <text evidence="2">Homotetramer.</text>
</comment>
<name>A0A514LIY8_9BACI</name>
<dbReference type="GO" id="GO:0006260">
    <property type="term" value="P:DNA replication"/>
    <property type="evidence" value="ECO:0007669"/>
    <property type="project" value="InterPro"/>
</dbReference>
<proteinExistence type="inferred from homology"/>
<dbReference type="HAMAP" id="MF_00984">
    <property type="entry name" value="SSB"/>
    <property type="match status" value="1"/>
</dbReference>
<dbReference type="InterPro" id="IPR011344">
    <property type="entry name" value="ssDNA-bd"/>
</dbReference>
<organism evidence="4 5">
    <name type="scientific">Salicibibacter halophilus</name>
    <dbReference type="NCBI Taxonomy" id="2502791"/>
    <lineage>
        <taxon>Bacteria</taxon>
        <taxon>Bacillati</taxon>
        <taxon>Bacillota</taxon>
        <taxon>Bacilli</taxon>
        <taxon>Bacillales</taxon>
        <taxon>Bacillaceae</taxon>
        <taxon>Salicibibacter</taxon>
    </lineage>
</organism>
<keyword evidence="1 2" id="KW-0238">DNA-binding</keyword>
<dbReference type="OrthoDB" id="9809878at2"/>
<keyword evidence="5" id="KW-1185">Reference proteome</keyword>
<accession>A0A514LIY8</accession>
<dbReference type="PIRSF" id="PIRSF002070">
    <property type="entry name" value="SSB"/>
    <property type="match status" value="1"/>
</dbReference>
<reference evidence="5" key="1">
    <citation type="submission" date="2019-01" db="EMBL/GenBank/DDBJ databases">
        <title>Genomic analysis of Salicibibacter sp. NKC3-5.</title>
        <authorList>
            <person name="Oh Y.J."/>
        </authorList>
    </citation>
    <scope>NUCLEOTIDE SEQUENCE [LARGE SCALE GENOMIC DNA]</scope>
    <source>
        <strain evidence="5">NKC3-5</strain>
    </source>
</reference>
<sequence>MLNQVTLIGRLTKDPDLMFTNSGVAYVKLFLAVQRPFKNNEGVNDVDFIPCTIWRKRAENTANYCHKGSLVAVTGRIQIRQFTNKEEEKVFVTEVVGEDLRFLKLESSRRQQEQKQQQTANQTP</sequence>
<evidence type="ECO:0000256" key="3">
    <source>
        <dbReference type="PIRNR" id="PIRNR002070"/>
    </source>
</evidence>
<dbReference type="Pfam" id="PF00436">
    <property type="entry name" value="SSB"/>
    <property type="match status" value="1"/>
</dbReference>
<dbReference type="PROSITE" id="PS50935">
    <property type="entry name" value="SSB"/>
    <property type="match status" value="1"/>
</dbReference>
<dbReference type="AlphaFoldDB" id="A0A514LIY8"/>
<dbReference type="KEGG" id="sale:EPH95_12055"/>
<evidence type="ECO:0000313" key="4">
    <source>
        <dbReference type="EMBL" id="QDI91818.1"/>
    </source>
</evidence>
<dbReference type="PANTHER" id="PTHR10302:SF27">
    <property type="entry name" value="SINGLE-STRANDED DNA-BINDING PROTEIN"/>
    <property type="match status" value="1"/>
</dbReference>
<dbReference type="GO" id="GO:0009295">
    <property type="term" value="C:nucleoid"/>
    <property type="evidence" value="ECO:0007669"/>
    <property type="project" value="TreeGrafter"/>
</dbReference>
<dbReference type="InterPro" id="IPR012340">
    <property type="entry name" value="NA-bd_OB-fold"/>
</dbReference>
<evidence type="ECO:0000313" key="5">
    <source>
        <dbReference type="Proteomes" id="UP000319756"/>
    </source>
</evidence>
<dbReference type="InterPro" id="IPR000424">
    <property type="entry name" value="Primosome_PriB/ssb"/>
</dbReference>
<dbReference type="Gene3D" id="2.40.50.140">
    <property type="entry name" value="Nucleic acid-binding proteins"/>
    <property type="match status" value="1"/>
</dbReference>
<dbReference type="Proteomes" id="UP000319756">
    <property type="component" value="Chromosome"/>
</dbReference>
<dbReference type="CDD" id="cd04496">
    <property type="entry name" value="SSB_OBF"/>
    <property type="match status" value="1"/>
</dbReference>
<dbReference type="RefSeq" id="WP_142090313.1">
    <property type="nucleotide sequence ID" value="NZ_CP035485.1"/>
</dbReference>